<dbReference type="STRING" id="448385.sce3991"/>
<dbReference type="SUPFAM" id="SSF69318">
    <property type="entry name" value="Integrin alpha N-terminal domain"/>
    <property type="match status" value="1"/>
</dbReference>
<dbReference type="InterPro" id="IPR013517">
    <property type="entry name" value="FG-GAP"/>
</dbReference>
<accession>A9EQK7</accession>
<evidence type="ECO:0000256" key="2">
    <source>
        <dbReference type="ARBA" id="ARBA00022737"/>
    </source>
</evidence>
<keyword evidence="6" id="KW-1185">Reference proteome</keyword>
<dbReference type="PROSITE" id="PS51257">
    <property type="entry name" value="PROKAR_LIPOPROTEIN"/>
    <property type="match status" value="1"/>
</dbReference>
<dbReference type="Pfam" id="PF01839">
    <property type="entry name" value="FG-GAP"/>
    <property type="match status" value="1"/>
</dbReference>
<dbReference type="Gene3D" id="2.130.10.130">
    <property type="entry name" value="Integrin alpha, N-terminal"/>
    <property type="match status" value="1"/>
</dbReference>
<dbReference type="HOGENOM" id="CLU_1395501_0_0_7"/>
<evidence type="ECO:0000313" key="5">
    <source>
        <dbReference type="EMBL" id="CAN94152.1"/>
    </source>
</evidence>
<dbReference type="InterPro" id="IPR013519">
    <property type="entry name" value="Int_alpha_beta-p"/>
</dbReference>
<dbReference type="InterPro" id="IPR028994">
    <property type="entry name" value="Integrin_alpha_N"/>
</dbReference>
<proteinExistence type="predicted"/>
<dbReference type="AlphaFoldDB" id="A9EQK7"/>
<feature type="region of interest" description="Disordered" evidence="4">
    <location>
        <begin position="174"/>
        <end position="195"/>
    </location>
</feature>
<dbReference type="EMBL" id="AM746676">
    <property type="protein sequence ID" value="CAN94152.1"/>
    <property type="molecule type" value="Genomic_DNA"/>
</dbReference>
<dbReference type="BioCyc" id="SCEL448385:SCE_RS53010-MONOMER"/>
<evidence type="ECO:0000256" key="1">
    <source>
        <dbReference type="ARBA" id="ARBA00022729"/>
    </source>
</evidence>
<dbReference type="KEGG" id="scl:sce3991"/>
<reference evidence="5 6" key="1">
    <citation type="journal article" date="2007" name="Nat. Biotechnol.">
        <title>Complete genome sequence of the myxobacterium Sorangium cellulosum.</title>
        <authorList>
            <person name="Schneiker S."/>
            <person name="Perlova O."/>
            <person name="Kaiser O."/>
            <person name="Gerth K."/>
            <person name="Alici A."/>
            <person name="Altmeyer M.O."/>
            <person name="Bartels D."/>
            <person name="Bekel T."/>
            <person name="Beyer S."/>
            <person name="Bode E."/>
            <person name="Bode H.B."/>
            <person name="Bolten C.J."/>
            <person name="Choudhuri J.V."/>
            <person name="Doss S."/>
            <person name="Elnakady Y.A."/>
            <person name="Frank B."/>
            <person name="Gaigalat L."/>
            <person name="Goesmann A."/>
            <person name="Groeger C."/>
            <person name="Gross F."/>
            <person name="Jelsbak L."/>
            <person name="Jelsbak L."/>
            <person name="Kalinowski J."/>
            <person name="Kegler C."/>
            <person name="Knauber T."/>
            <person name="Konietzny S."/>
            <person name="Kopp M."/>
            <person name="Krause L."/>
            <person name="Krug D."/>
            <person name="Linke B."/>
            <person name="Mahmud T."/>
            <person name="Martinez-Arias R."/>
            <person name="McHardy A.C."/>
            <person name="Merai M."/>
            <person name="Meyer F."/>
            <person name="Mormann S."/>
            <person name="Munoz-Dorado J."/>
            <person name="Perez J."/>
            <person name="Pradella S."/>
            <person name="Rachid S."/>
            <person name="Raddatz G."/>
            <person name="Rosenau F."/>
            <person name="Rueckert C."/>
            <person name="Sasse F."/>
            <person name="Scharfe M."/>
            <person name="Schuster S.C."/>
            <person name="Suen G."/>
            <person name="Treuner-Lange A."/>
            <person name="Velicer G.J."/>
            <person name="Vorholter F.-J."/>
            <person name="Weissman K.J."/>
            <person name="Welch R.D."/>
            <person name="Wenzel S.C."/>
            <person name="Whitworth D.E."/>
            <person name="Wilhelm S."/>
            <person name="Wittmann C."/>
            <person name="Bloecker H."/>
            <person name="Puehler A."/>
            <person name="Mueller R."/>
        </authorList>
    </citation>
    <scope>NUCLEOTIDE SEQUENCE [LARGE SCALE GENOMIC DNA]</scope>
    <source>
        <strain evidence="6">So ce56</strain>
    </source>
</reference>
<evidence type="ECO:0000313" key="6">
    <source>
        <dbReference type="Proteomes" id="UP000002139"/>
    </source>
</evidence>
<evidence type="ECO:0000256" key="4">
    <source>
        <dbReference type="SAM" id="MobiDB-lite"/>
    </source>
</evidence>
<organism evidence="5 6">
    <name type="scientific">Sorangium cellulosum (strain So ce56)</name>
    <name type="common">Polyangium cellulosum (strain So ce56)</name>
    <dbReference type="NCBI Taxonomy" id="448385"/>
    <lineage>
        <taxon>Bacteria</taxon>
        <taxon>Pseudomonadati</taxon>
        <taxon>Myxococcota</taxon>
        <taxon>Polyangia</taxon>
        <taxon>Polyangiales</taxon>
        <taxon>Polyangiaceae</taxon>
        <taxon>Sorangium</taxon>
    </lineage>
</organism>
<keyword evidence="2" id="KW-0677">Repeat</keyword>
<sequence length="195" mass="21190">MRAPCREPPHCIGAALSVACGPCVESTPRELSCLHRNRRQRRSGSVVVNLLSCASTPAIHRRIDRRPARLPLLVFIARSVQLGPFILSRRHWTQESPVGAFLFTLICDEFYGNGDHFGEVLRAGDYNNDGRADLAVSAPGKSLTADVGHEGMVFALTSGGNVFDSDPRNFSSARSLRQGSDGVNDLGQANDRFGQ</sequence>
<keyword evidence="3" id="KW-0325">Glycoprotein</keyword>
<dbReference type="Proteomes" id="UP000002139">
    <property type="component" value="Chromosome"/>
</dbReference>
<protein>
    <submittedName>
        <fullName evidence="5">Uncharacterized protein</fullName>
    </submittedName>
</protein>
<keyword evidence="1" id="KW-0732">Signal</keyword>
<dbReference type="SMART" id="SM00191">
    <property type="entry name" value="Int_alpha"/>
    <property type="match status" value="1"/>
</dbReference>
<evidence type="ECO:0000256" key="3">
    <source>
        <dbReference type="ARBA" id="ARBA00023180"/>
    </source>
</evidence>
<gene>
    <name evidence="5" type="ordered locus">sce3991</name>
</gene>
<name>A9EQK7_SORC5</name>